<dbReference type="EMBL" id="PGVG01000147">
    <property type="protein sequence ID" value="PJG49960.1"/>
    <property type="molecule type" value="Genomic_DNA"/>
</dbReference>
<gene>
    <name evidence="1" type="ORF">CVM73_39015</name>
</gene>
<evidence type="ECO:0000313" key="1">
    <source>
        <dbReference type="EMBL" id="PJG49960.1"/>
    </source>
</evidence>
<accession>A0A2M8QWL9</accession>
<sequence>VLKHSFVSGHGSHIFWIRGNSTGPFLMLLPEADTSLEYWDVHKDSAEASGTWCAYILGGAAAGEAVAAGTRWRQPTHSLSLSPAEQRRYRLRFQWVANYEAARRAIADAGLVDVEVMPGMTVPNDLHVDIALASSIPVERIE</sequence>
<dbReference type="Pfam" id="PF18951">
    <property type="entry name" value="DUF5695"/>
    <property type="match status" value="1"/>
</dbReference>
<feature type="non-terminal residue" evidence="1">
    <location>
        <position position="142"/>
    </location>
</feature>
<dbReference type="AlphaFoldDB" id="A0A2M8QWL9"/>
<dbReference type="InterPro" id="IPR043750">
    <property type="entry name" value="DUF5695"/>
</dbReference>
<dbReference type="Proteomes" id="UP000231194">
    <property type="component" value="Unassembled WGS sequence"/>
</dbReference>
<proteinExistence type="predicted"/>
<name>A0A2M8QWL9_9BRAD</name>
<comment type="caution">
    <text evidence="1">The sequence shown here is derived from an EMBL/GenBank/DDBJ whole genome shotgun (WGS) entry which is preliminary data.</text>
</comment>
<dbReference type="RefSeq" id="WP_245452565.1">
    <property type="nucleotide sequence ID" value="NZ_PGVG01000147.1"/>
</dbReference>
<organism evidence="1 2">
    <name type="scientific">Bradyrhizobium forestalis</name>
    <dbReference type="NCBI Taxonomy" id="1419263"/>
    <lineage>
        <taxon>Bacteria</taxon>
        <taxon>Pseudomonadati</taxon>
        <taxon>Pseudomonadota</taxon>
        <taxon>Alphaproteobacteria</taxon>
        <taxon>Hyphomicrobiales</taxon>
        <taxon>Nitrobacteraceae</taxon>
        <taxon>Bradyrhizobium</taxon>
    </lineage>
</organism>
<keyword evidence="2" id="KW-1185">Reference proteome</keyword>
<reference evidence="1 2" key="1">
    <citation type="submission" date="2017-11" db="EMBL/GenBank/DDBJ databases">
        <title>Bradyrhizobium forestalis sp. nov., an efficient nitrogen-fixing bacterium isolated from nodules of forest legume species in the Amazon.</title>
        <authorList>
            <person name="Costa E.M."/>
            <person name="Guimaraes A."/>
            <person name="Carvalho T.S."/>
            <person name="Rodrigues T.L."/>
            <person name="Ribeiro P.R.A."/>
            <person name="Lebbe L."/>
            <person name="Willems A."/>
            <person name="Moreira F.M.S."/>
        </authorList>
    </citation>
    <scope>NUCLEOTIDE SEQUENCE [LARGE SCALE GENOMIC DNA]</scope>
    <source>
        <strain evidence="1 2">INPA54B</strain>
    </source>
</reference>
<feature type="non-terminal residue" evidence="1">
    <location>
        <position position="1"/>
    </location>
</feature>
<evidence type="ECO:0000313" key="2">
    <source>
        <dbReference type="Proteomes" id="UP000231194"/>
    </source>
</evidence>
<protein>
    <submittedName>
        <fullName evidence="1">Uncharacterized protein</fullName>
    </submittedName>
</protein>